<feature type="domain" description="SHSP" evidence="5">
    <location>
        <begin position="59"/>
        <end position="216"/>
    </location>
</feature>
<evidence type="ECO:0000313" key="7">
    <source>
        <dbReference type="Proteomes" id="UP000001396"/>
    </source>
</evidence>
<dbReference type="InParanoid" id="D3BHK6"/>
<dbReference type="PROSITE" id="PS01031">
    <property type="entry name" value="SHSP"/>
    <property type="match status" value="1"/>
</dbReference>
<dbReference type="STRING" id="670386.D3BHK6"/>
<dbReference type="SUPFAM" id="SSF49764">
    <property type="entry name" value="HSP20-like chaperones"/>
    <property type="match status" value="1"/>
</dbReference>
<sequence length="216" mass="24421">MSATCYSPYYNNRFTNNHCSKYQQSNYLQSLLNELLSTQAKENVQATQSASAPVQSQSTSPKEWTPKADYQLEEDLVTLQLELPGVKKEHITIDIKESTLTITGEKKDTIANDEKVETSSSSPSSLVGEDSPRLEEDNEEVFNEKSDSPTNNPDTLKKKRVINHTEIVYGKFKRVFQLPKDIDLQSATAKLQDGILRFTIKRILPEPPKSIKIQIN</sequence>
<comment type="caution">
    <text evidence="6">The sequence shown here is derived from an EMBL/GenBank/DDBJ whole genome shotgun (WGS) entry which is preliminary data.</text>
</comment>
<dbReference type="AlphaFoldDB" id="D3BHK6"/>
<dbReference type="Pfam" id="PF00011">
    <property type="entry name" value="HSP20"/>
    <property type="match status" value="2"/>
</dbReference>
<name>D3BHK6_HETP5</name>
<keyword evidence="7" id="KW-1185">Reference proteome</keyword>
<dbReference type="InterPro" id="IPR002068">
    <property type="entry name" value="A-crystallin/Hsp20_dom"/>
</dbReference>
<dbReference type="InterPro" id="IPR031107">
    <property type="entry name" value="Small_HSP"/>
</dbReference>
<evidence type="ECO:0000256" key="2">
    <source>
        <dbReference type="PROSITE-ProRule" id="PRU00285"/>
    </source>
</evidence>
<gene>
    <name evidence="6" type="primary">hspG6</name>
    <name evidence="6" type="ORF">PPL_08009</name>
</gene>
<feature type="region of interest" description="Disordered" evidence="4">
    <location>
        <begin position="44"/>
        <end position="65"/>
    </location>
</feature>
<proteinExistence type="inferred from homology"/>
<evidence type="ECO:0000259" key="5">
    <source>
        <dbReference type="PROSITE" id="PS01031"/>
    </source>
</evidence>
<dbReference type="PANTHER" id="PTHR11527">
    <property type="entry name" value="HEAT-SHOCK PROTEIN 20 FAMILY MEMBER"/>
    <property type="match status" value="1"/>
</dbReference>
<dbReference type="CDD" id="cd06464">
    <property type="entry name" value="ACD_sHsps-like"/>
    <property type="match status" value="1"/>
</dbReference>
<feature type="compositionally biased region" description="Polar residues" evidence="4">
    <location>
        <begin position="44"/>
        <end position="62"/>
    </location>
</feature>
<dbReference type="RefSeq" id="XP_020431304.1">
    <property type="nucleotide sequence ID" value="XM_020578840.1"/>
</dbReference>
<protein>
    <submittedName>
        <fullName evidence="6">Heat shock protein Hsp20 domain-containing protein</fullName>
    </submittedName>
</protein>
<evidence type="ECO:0000256" key="4">
    <source>
        <dbReference type="SAM" id="MobiDB-lite"/>
    </source>
</evidence>
<reference evidence="6 7" key="1">
    <citation type="journal article" date="2011" name="Genome Res.">
        <title>Phylogeny-wide analysis of social amoeba genomes highlights ancient origins for complex intercellular communication.</title>
        <authorList>
            <person name="Heidel A.J."/>
            <person name="Lawal H.M."/>
            <person name="Felder M."/>
            <person name="Schilde C."/>
            <person name="Helps N.R."/>
            <person name="Tunggal B."/>
            <person name="Rivero F."/>
            <person name="John U."/>
            <person name="Schleicher M."/>
            <person name="Eichinger L."/>
            <person name="Platzer M."/>
            <person name="Noegel A.A."/>
            <person name="Schaap P."/>
            <person name="Gloeckner G."/>
        </authorList>
    </citation>
    <scope>NUCLEOTIDE SEQUENCE [LARGE SCALE GENOMIC DNA]</scope>
    <source>
        <strain evidence="7">ATCC 26659 / Pp 5 / PN500</strain>
    </source>
</reference>
<dbReference type="GeneID" id="31363488"/>
<dbReference type="InterPro" id="IPR008978">
    <property type="entry name" value="HSP20-like_chaperone"/>
</dbReference>
<evidence type="ECO:0000256" key="3">
    <source>
        <dbReference type="RuleBase" id="RU003616"/>
    </source>
</evidence>
<dbReference type="Proteomes" id="UP000001396">
    <property type="component" value="Unassembled WGS sequence"/>
</dbReference>
<accession>D3BHK6</accession>
<evidence type="ECO:0000256" key="1">
    <source>
        <dbReference type="ARBA" id="ARBA00023016"/>
    </source>
</evidence>
<dbReference type="OMA" id="VINHTEI"/>
<dbReference type="Gene3D" id="2.60.40.790">
    <property type="match status" value="1"/>
</dbReference>
<keyword evidence="1 6" id="KW-0346">Stress response</keyword>
<dbReference type="EMBL" id="ADBJ01000036">
    <property type="protein sequence ID" value="EFA79183.1"/>
    <property type="molecule type" value="Genomic_DNA"/>
</dbReference>
<organism evidence="6 7">
    <name type="scientific">Heterostelium pallidum (strain ATCC 26659 / Pp 5 / PN500)</name>
    <name type="common">Cellular slime mold</name>
    <name type="synonym">Polysphondylium pallidum</name>
    <dbReference type="NCBI Taxonomy" id="670386"/>
    <lineage>
        <taxon>Eukaryota</taxon>
        <taxon>Amoebozoa</taxon>
        <taxon>Evosea</taxon>
        <taxon>Eumycetozoa</taxon>
        <taxon>Dictyostelia</taxon>
        <taxon>Acytosteliales</taxon>
        <taxon>Acytosteliaceae</taxon>
        <taxon>Heterostelium</taxon>
    </lineage>
</organism>
<comment type="similarity">
    <text evidence="2 3">Belongs to the small heat shock protein (HSP20) family.</text>
</comment>
<feature type="region of interest" description="Disordered" evidence="4">
    <location>
        <begin position="111"/>
        <end position="156"/>
    </location>
</feature>
<evidence type="ECO:0000313" key="6">
    <source>
        <dbReference type="EMBL" id="EFA79183.1"/>
    </source>
</evidence>